<dbReference type="EMBL" id="KE375055">
    <property type="protein sequence ID" value="EPQ64577.1"/>
    <property type="molecule type" value="Genomic_DNA"/>
</dbReference>
<reference evidence="2" key="1">
    <citation type="journal article" date="2013" name="Nat. Genet.">
        <title>The wheat powdery mildew genome shows the unique evolution of an obligate biotroph.</title>
        <authorList>
            <person name="Wicker T."/>
            <person name="Oberhaensli S."/>
            <person name="Parlange F."/>
            <person name="Buchmann J.P."/>
            <person name="Shatalina M."/>
            <person name="Roffler S."/>
            <person name="Ben-David R."/>
            <person name="Dolezel J."/>
            <person name="Simkova H."/>
            <person name="Schulze-Lefert P."/>
            <person name="Spanu P.D."/>
            <person name="Bruggmann R."/>
            <person name="Amselem J."/>
            <person name="Quesneville H."/>
            <person name="Ver Loren van Themaat E."/>
            <person name="Paape T."/>
            <person name="Shimizu K.K."/>
            <person name="Keller B."/>
        </authorList>
    </citation>
    <scope>NUCLEOTIDE SEQUENCE [LARGE SCALE GENOMIC DNA]</scope>
    <source>
        <strain evidence="2">96224</strain>
    </source>
</reference>
<protein>
    <submittedName>
        <fullName evidence="1">Beta subunit of the F1 sector of mitochondrial F1F0 ATP synthase</fullName>
    </submittedName>
</protein>
<gene>
    <name evidence="1" type="ORF">BGT96224_46</name>
</gene>
<dbReference type="AlphaFoldDB" id="A0A656KNN7"/>
<organism evidence="1 2">
    <name type="scientific">Blumeria graminis f. sp. tritici 96224</name>
    <dbReference type="NCBI Taxonomy" id="1268274"/>
    <lineage>
        <taxon>Eukaryota</taxon>
        <taxon>Fungi</taxon>
        <taxon>Dikarya</taxon>
        <taxon>Ascomycota</taxon>
        <taxon>Pezizomycotina</taxon>
        <taxon>Leotiomycetes</taxon>
        <taxon>Erysiphales</taxon>
        <taxon>Erysiphaceae</taxon>
        <taxon>Blumeria</taxon>
    </lineage>
</organism>
<accession>A0A656KNN7</accession>
<proteinExistence type="predicted"/>
<dbReference type="Proteomes" id="UP000053110">
    <property type="component" value="Unassembled WGS sequence"/>
</dbReference>
<evidence type="ECO:0000313" key="1">
    <source>
        <dbReference type="EMBL" id="EPQ64577.1"/>
    </source>
</evidence>
<sequence length="55" mass="5890">MFRSALTKSSALRASRSAFKPSLYTCSKVYGSRFASDSAIHGKIHQVIGAVVDGK</sequence>
<name>A0A656KNN7_BLUGR</name>
<evidence type="ECO:0000313" key="2">
    <source>
        <dbReference type="Proteomes" id="UP000053110"/>
    </source>
</evidence>